<dbReference type="InterPro" id="IPR011010">
    <property type="entry name" value="DNA_brk_join_enz"/>
</dbReference>
<dbReference type="OrthoDB" id="6091627at2"/>
<organism evidence="3 4">
    <name type="scientific">Psychrobacter frigidicola</name>
    <dbReference type="NCBI Taxonomy" id="45611"/>
    <lineage>
        <taxon>Bacteria</taxon>
        <taxon>Pseudomonadati</taxon>
        <taxon>Pseudomonadota</taxon>
        <taxon>Gammaproteobacteria</taxon>
        <taxon>Moraxellales</taxon>
        <taxon>Moraxellaceae</taxon>
        <taxon>Psychrobacter</taxon>
    </lineage>
</organism>
<keyword evidence="1" id="KW-0233">DNA recombination</keyword>
<dbReference type="InterPro" id="IPR002104">
    <property type="entry name" value="Integrase_catalytic"/>
</dbReference>
<keyword evidence="4" id="KW-1185">Reference proteome</keyword>
<sequence>MVGQKSGIKIREEKRDKLEEKRFSLACELIDKHIDLTKIAASEDKQRSFDLMWLKFDTNLSTNKYFKDVKKYSSSYNHAVKYCQSRIEDENIDIGFPKLIIQSSRAKSFRTQEWFNDGKRVLDFYLNWVKDLETKKTVDITVSDILFTLIFHSAILKAPILQEILDQIIGKRLKIEQISGLPTITVIVKDEAYHTNTYKASEAVHQVQAFISPLSAHIIQSYNKEQKNIVTDRDKNLTIYKRYQSIQLIQANQGNEIELGLKRFLMGAVYVLENNFFFDLPEHTWYIITGKENTYSLATSNWQSLIYNIQHNENQKQEEFNSNLTNMDSNGHVESIPRLVVEIAKLLRKDIKDNNAKLSEKKLIKELDEIYNRLKSGQSSLQEKAIVGWLLSKARTCKVSSVQTYSNTITSRWLALTQDTNLESYQEEDFITLYSEMIELSKTTKAKNSVATLINEIHQYMVKNYHTKPIAPLITSDKPHHKVGYISEQMFQAILDKIDSLTTNVDEKQALSLALILGHRCGLRIGEIVKIRLRDVAETQNYLEIRNNKFGNNKSLSALRRVLLAQLLTESDIKLIKRVYIKRSGDKGQTLIASQDGMSYNAQTISKMLTHLIKEVTGLSYLTTHHLRHSCLTNFQLMSFLYDKDYQFNSHPSATFLKSLLPYESAQAASIINHFETNLAYKKIYALAGIAGHATPSTTFSSYVHFTDIQVGLLLWQTNFKLAMKHNQILKIPRRQKFETENMHLKINEYLIDKLKLSYFPQPMHSKILNNEFDEKIVKVKKYSFDEVHQVLEAYTQKGDYENLMHIYDVSQETFETWHHNAKRLRDASEFQTRKGNPRLFDINNKGGLLPIKDRYDDDRKIMMRMTEKFRSLYLESDDKKPIHQFIYHTLTHSQYNKNFIIFNCAVDLYNYLQVIRKLVYKKDIRLSYYNYAQAAEKDQNAWNDALKDIPISQRRNMDNELEENFCQNQRQIRVELSLASQTEVTRIKNRVNSVIPIRQWNVRTIQIFSHYVFIMIGERVKLTQGLIL</sequence>
<name>A0A5C7A1Z2_9GAMM</name>
<evidence type="ECO:0000313" key="4">
    <source>
        <dbReference type="Proteomes" id="UP000321903"/>
    </source>
</evidence>
<dbReference type="GO" id="GO:0015074">
    <property type="term" value="P:DNA integration"/>
    <property type="evidence" value="ECO:0007669"/>
    <property type="project" value="InterPro"/>
</dbReference>
<feature type="domain" description="Tyr recombinase" evidence="2">
    <location>
        <begin position="481"/>
        <end position="689"/>
    </location>
</feature>
<evidence type="ECO:0000256" key="1">
    <source>
        <dbReference type="ARBA" id="ARBA00023172"/>
    </source>
</evidence>
<comment type="caution">
    <text evidence="3">The sequence shown here is derived from an EMBL/GenBank/DDBJ whole genome shotgun (WGS) entry which is preliminary data.</text>
</comment>
<gene>
    <name evidence="3" type="ORF">ES754_00795</name>
</gene>
<dbReference type="RefSeq" id="WP_147221167.1">
    <property type="nucleotide sequence ID" value="NZ_CAJGYY010000001.1"/>
</dbReference>
<proteinExistence type="predicted"/>
<dbReference type="Pfam" id="PF00589">
    <property type="entry name" value="Phage_integrase"/>
    <property type="match status" value="1"/>
</dbReference>
<evidence type="ECO:0000259" key="2">
    <source>
        <dbReference type="PROSITE" id="PS51898"/>
    </source>
</evidence>
<dbReference type="PROSITE" id="PS51898">
    <property type="entry name" value="TYR_RECOMBINASE"/>
    <property type="match status" value="1"/>
</dbReference>
<dbReference type="InterPro" id="IPR013762">
    <property type="entry name" value="Integrase-like_cat_sf"/>
</dbReference>
<dbReference type="EMBL" id="VORZ01000001">
    <property type="protein sequence ID" value="TXD97557.1"/>
    <property type="molecule type" value="Genomic_DNA"/>
</dbReference>
<dbReference type="CDD" id="cd00397">
    <property type="entry name" value="DNA_BRE_C"/>
    <property type="match status" value="1"/>
</dbReference>
<evidence type="ECO:0000313" key="3">
    <source>
        <dbReference type="EMBL" id="TXD97557.1"/>
    </source>
</evidence>
<dbReference type="Proteomes" id="UP000321903">
    <property type="component" value="Unassembled WGS sequence"/>
</dbReference>
<reference evidence="3 4" key="1">
    <citation type="submission" date="2019-08" db="EMBL/GenBank/DDBJ databases">
        <title>Genome sequence of Psychrobacter frigidicola ACAM304 (type strain).</title>
        <authorList>
            <person name="Bowman J.P."/>
        </authorList>
    </citation>
    <scope>NUCLEOTIDE SEQUENCE [LARGE SCALE GENOMIC DNA]</scope>
    <source>
        <strain evidence="3 4">ACAM 304</strain>
    </source>
</reference>
<dbReference type="Gene3D" id="1.10.443.10">
    <property type="entry name" value="Intergrase catalytic core"/>
    <property type="match status" value="1"/>
</dbReference>
<accession>A0A5C7A1Z2</accession>
<dbReference type="GO" id="GO:0006310">
    <property type="term" value="P:DNA recombination"/>
    <property type="evidence" value="ECO:0007669"/>
    <property type="project" value="UniProtKB-KW"/>
</dbReference>
<dbReference type="AlphaFoldDB" id="A0A5C7A1Z2"/>
<protein>
    <submittedName>
        <fullName evidence="3">Site-specific integrase</fullName>
    </submittedName>
</protein>
<dbReference type="GO" id="GO:0003677">
    <property type="term" value="F:DNA binding"/>
    <property type="evidence" value="ECO:0007669"/>
    <property type="project" value="InterPro"/>
</dbReference>
<dbReference type="SUPFAM" id="SSF56349">
    <property type="entry name" value="DNA breaking-rejoining enzymes"/>
    <property type="match status" value="1"/>
</dbReference>